<evidence type="ECO:0000313" key="4">
    <source>
        <dbReference type="Proteomes" id="UP001364890"/>
    </source>
</evidence>
<evidence type="ECO:0000256" key="1">
    <source>
        <dbReference type="ARBA" id="ARBA00022801"/>
    </source>
</evidence>
<dbReference type="InterPro" id="IPR005754">
    <property type="entry name" value="Sortase"/>
</dbReference>
<evidence type="ECO:0000256" key="2">
    <source>
        <dbReference type="SAM" id="Phobius"/>
    </source>
</evidence>
<accession>A0ABU8F2P3</accession>
<protein>
    <submittedName>
        <fullName evidence="3">Class D sortase</fullName>
    </submittedName>
</protein>
<dbReference type="Gene3D" id="2.40.260.10">
    <property type="entry name" value="Sortase"/>
    <property type="match status" value="1"/>
</dbReference>
<keyword evidence="4" id="KW-1185">Reference proteome</keyword>
<sequence length="201" mass="22258">MKKSLGNIMIGLGLVILILVGYGMMEHKRQQNELIQSFTAIKTEAATNDSIDKTIGQAMNSPKQETRENDVVGILKIPEIELEAPVLKGATTDNLNKALGMINGLDDPGTLNGSTAIAGHQSHVFGQFFNRLNELKIGDRFELETSTDTLNFKVFNIQVVKPENVEILMRQEGISLLSLVTCYPERSNQFRLVVQAKKVED</sequence>
<keyword evidence="2" id="KW-0812">Transmembrane</keyword>
<evidence type="ECO:0000313" key="3">
    <source>
        <dbReference type="EMBL" id="MEI4769044.1"/>
    </source>
</evidence>
<keyword evidence="1" id="KW-0378">Hydrolase</keyword>
<dbReference type="InterPro" id="IPR023365">
    <property type="entry name" value="Sortase_dom-sf"/>
</dbReference>
<comment type="caution">
    <text evidence="3">The sequence shown here is derived from an EMBL/GenBank/DDBJ whole genome shotgun (WGS) entry which is preliminary data.</text>
</comment>
<organism evidence="3 4">
    <name type="scientific">Psychrobacillus mangrovi</name>
    <dbReference type="NCBI Taxonomy" id="3117745"/>
    <lineage>
        <taxon>Bacteria</taxon>
        <taxon>Bacillati</taxon>
        <taxon>Bacillota</taxon>
        <taxon>Bacilli</taxon>
        <taxon>Bacillales</taxon>
        <taxon>Bacillaceae</taxon>
        <taxon>Psychrobacillus</taxon>
    </lineage>
</organism>
<gene>
    <name evidence="3" type="ORF">WAX74_05140</name>
</gene>
<name>A0ABU8F2P3_9BACI</name>
<dbReference type="RefSeq" id="WP_336496592.1">
    <property type="nucleotide sequence ID" value="NZ_JBAWSY010000002.1"/>
</dbReference>
<reference evidence="3 4" key="1">
    <citation type="submission" date="2024-01" db="EMBL/GenBank/DDBJ databases">
        <title>Seven novel Bacillus-like species.</title>
        <authorList>
            <person name="Liu G."/>
        </authorList>
    </citation>
    <scope>NUCLEOTIDE SEQUENCE [LARGE SCALE GENOMIC DNA]</scope>
    <source>
        <strain evidence="3 4">FJAT-51614</strain>
    </source>
</reference>
<keyword evidence="2" id="KW-1133">Transmembrane helix</keyword>
<dbReference type="NCBIfam" id="TIGR01076">
    <property type="entry name" value="sortase_fam"/>
    <property type="match status" value="1"/>
</dbReference>
<dbReference type="Proteomes" id="UP001364890">
    <property type="component" value="Unassembled WGS sequence"/>
</dbReference>
<keyword evidence="2" id="KW-0472">Membrane</keyword>
<dbReference type="Pfam" id="PF04203">
    <property type="entry name" value="Sortase"/>
    <property type="match status" value="1"/>
</dbReference>
<dbReference type="EMBL" id="JBAWSY010000002">
    <property type="protein sequence ID" value="MEI4769044.1"/>
    <property type="molecule type" value="Genomic_DNA"/>
</dbReference>
<proteinExistence type="predicted"/>
<dbReference type="SUPFAM" id="SSF63817">
    <property type="entry name" value="Sortase"/>
    <property type="match status" value="1"/>
</dbReference>
<feature type="transmembrane region" description="Helical" evidence="2">
    <location>
        <begin position="6"/>
        <end position="25"/>
    </location>
</feature>
<dbReference type="CDD" id="cd06166">
    <property type="entry name" value="Sortase_D_2"/>
    <property type="match status" value="1"/>
</dbReference>
<dbReference type="InterPro" id="IPR042000">
    <property type="entry name" value="Sortase_D_2"/>
</dbReference>